<dbReference type="EMBL" id="JACXAA010000004">
    <property type="protein sequence ID" value="MBD2754072.1"/>
    <property type="molecule type" value="Genomic_DNA"/>
</dbReference>
<sequence length="369" mass="41909">MNLFAPILSQLRDRLDAAATGGSQQEVGKLLLDLYAPVSDRFVRTERDGYGLANQLGLMVQENGSQDAFVEWVVLLHGMKTQDVLTTPLQKAIEQADKVVFETVRRQIRLDALTFADGEAAALNYFMLHPETVDYARQLVQLIARHTEPERLLYALDGQAQQAAKHNGLTKLLIALVSAGQRGLASPSLLKWIESAVKYRLHYLTLMVNSTESQSEFRQSASGPFEQEALATNEPMWTRGDLNEVVLLYQVATLLSDSYYRQLADRIGLDTIMHREVAQTVIRHAEFRQGAAGIAHTYDYLFRLTGYMAYRNGWHYWLTRTIDLLRTDLASNYYAHREWHLLNGIVGVYLMLHATVTHTRQVWSDIILL</sequence>
<protein>
    <submittedName>
        <fullName evidence="1">Uncharacterized protein</fullName>
    </submittedName>
</protein>
<keyword evidence="2" id="KW-1185">Reference proteome</keyword>
<proteinExistence type="predicted"/>
<comment type="caution">
    <text evidence="1">The sequence shown here is derived from an EMBL/GenBank/DDBJ whole genome shotgun (WGS) entry which is preliminary data.</text>
</comment>
<reference evidence="1" key="1">
    <citation type="submission" date="2020-09" db="EMBL/GenBank/DDBJ databases">
        <authorList>
            <person name="Kim M.K."/>
        </authorList>
    </citation>
    <scope>NUCLEOTIDE SEQUENCE</scope>
    <source>
        <strain evidence="1">BT704</strain>
    </source>
</reference>
<dbReference type="RefSeq" id="WP_191039698.1">
    <property type="nucleotide sequence ID" value="NZ_JACXAA010000004.1"/>
</dbReference>
<accession>A0A927GDR5</accession>
<dbReference type="AlphaFoldDB" id="A0A927GDR5"/>
<dbReference type="SUPFAM" id="SSF158745">
    <property type="entry name" value="LanC-like"/>
    <property type="match status" value="1"/>
</dbReference>
<gene>
    <name evidence="1" type="ORF">IC230_14280</name>
</gene>
<organism evidence="1 2">
    <name type="scientific">Spirosoma validum</name>
    <dbReference type="NCBI Taxonomy" id="2771355"/>
    <lineage>
        <taxon>Bacteria</taxon>
        <taxon>Pseudomonadati</taxon>
        <taxon>Bacteroidota</taxon>
        <taxon>Cytophagia</taxon>
        <taxon>Cytophagales</taxon>
        <taxon>Cytophagaceae</taxon>
        <taxon>Spirosoma</taxon>
    </lineage>
</organism>
<dbReference type="Proteomes" id="UP000653797">
    <property type="component" value="Unassembled WGS sequence"/>
</dbReference>
<evidence type="ECO:0000313" key="1">
    <source>
        <dbReference type="EMBL" id="MBD2754072.1"/>
    </source>
</evidence>
<dbReference type="Gene3D" id="1.50.10.20">
    <property type="match status" value="1"/>
</dbReference>
<name>A0A927GDR5_9BACT</name>
<evidence type="ECO:0000313" key="2">
    <source>
        <dbReference type="Proteomes" id="UP000653797"/>
    </source>
</evidence>